<evidence type="ECO:0000256" key="2">
    <source>
        <dbReference type="SAM" id="SignalP"/>
    </source>
</evidence>
<sequence length="185" mass="19246">MYALYLLCFLLIGAYGKPWEQDEGNPLFDGNSDVAPEGEQSALVPNGPAPPQEFGEGPGEGALDEASLPGGAQADAGSGFPQRRAGSDDDDKGDDAPPFNLGGKRGGASYNVFFPIEFKTSRAHHRSADDVGSGSGSYNAIANSFATGRKGIATSHATALGGNSDAAGRFHNFQQRPDQQAEARK</sequence>
<proteinExistence type="predicted"/>
<keyword evidence="4" id="KW-1185">Reference proteome</keyword>
<evidence type="ECO:0008006" key="5">
    <source>
        <dbReference type="Google" id="ProtNLM"/>
    </source>
</evidence>
<organism evidence="3 4">
    <name type="scientific">Callosobruchus maculatus</name>
    <name type="common">Southern cowpea weevil</name>
    <name type="synonym">Pulse bruchid</name>
    <dbReference type="NCBI Taxonomy" id="64391"/>
    <lineage>
        <taxon>Eukaryota</taxon>
        <taxon>Metazoa</taxon>
        <taxon>Ecdysozoa</taxon>
        <taxon>Arthropoda</taxon>
        <taxon>Hexapoda</taxon>
        <taxon>Insecta</taxon>
        <taxon>Pterygota</taxon>
        <taxon>Neoptera</taxon>
        <taxon>Endopterygota</taxon>
        <taxon>Coleoptera</taxon>
        <taxon>Polyphaga</taxon>
        <taxon>Cucujiformia</taxon>
        <taxon>Chrysomeloidea</taxon>
        <taxon>Chrysomelidae</taxon>
        <taxon>Bruchinae</taxon>
        <taxon>Bruchini</taxon>
        <taxon>Callosobruchus</taxon>
    </lineage>
</organism>
<dbReference type="Proteomes" id="UP000410492">
    <property type="component" value="Unassembled WGS sequence"/>
</dbReference>
<accession>A0A653DHX2</accession>
<evidence type="ECO:0000256" key="1">
    <source>
        <dbReference type="SAM" id="MobiDB-lite"/>
    </source>
</evidence>
<protein>
    <recommendedName>
        <fullName evidence="5">DUF4794 domain-containing protein</fullName>
    </recommendedName>
</protein>
<evidence type="ECO:0000313" key="4">
    <source>
        <dbReference type="Proteomes" id="UP000410492"/>
    </source>
</evidence>
<keyword evidence="2" id="KW-0732">Signal</keyword>
<evidence type="ECO:0000313" key="3">
    <source>
        <dbReference type="EMBL" id="VEN59579.1"/>
    </source>
</evidence>
<gene>
    <name evidence="3" type="ORF">CALMAC_LOCUS17544</name>
</gene>
<name>A0A653DHX2_CALMS</name>
<feature type="signal peptide" evidence="2">
    <location>
        <begin position="1"/>
        <end position="16"/>
    </location>
</feature>
<dbReference type="AlphaFoldDB" id="A0A653DHX2"/>
<dbReference type="EMBL" id="CAACVG010012066">
    <property type="protein sequence ID" value="VEN59579.1"/>
    <property type="molecule type" value="Genomic_DNA"/>
</dbReference>
<feature type="chain" id="PRO_5025072001" description="DUF4794 domain-containing protein" evidence="2">
    <location>
        <begin position="17"/>
        <end position="185"/>
    </location>
</feature>
<reference evidence="3 4" key="1">
    <citation type="submission" date="2019-01" db="EMBL/GenBank/DDBJ databases">
        <authorList>
            <person name="Sayadi A."/>
        </authorList>
    </citation>
    <scope>NUCLEOTIDE SEQUENCE [LARGE SCALE GENOMIC DNA]</scope>
</reference>
<feature type="region of interest" description="Disordered" evidence="1">
    <location>
        <begin position="24"/>
        <end position="107"/>
    </location>
</feature>
<feature type="region of interest" description="Disordered" evidence="1">
    <location>
        <begin position="161"/>
        <end position="185"/>
    </location>
</feature>
<dbReference type="OrthoDB" id="6627608at2759"/>